<sequence length="209" mass="22853">MATIISFAILGVLCLLVPTLLYLSSSGPVSIDKFGAFFGSTTGPLLSFLALLAVVATLRNQTEAIRQDASARMAGEHLRWLDAIYSDLGELLDRNIKGNNGSDLTLRGILNSGTMPEDSLGPDTRPDLNDFTVLLGQYCEAIAIYRDNCEPLFDVKIYVDRGARLLDLLKRNTAELDGMSPIAIEFMDMHLQGEKKRAKAEAMSRPTRG</sequence>
<gene>
    <name evidence="2" type="ORF">BCL79_0760</name>
</gene>
<keyword evidence="1" id="KW-1133">Transmembrane helix</keyword>
<reference evidence="2 3" key="1">
    <citation type="submission" date="2018-10" db="EMBL/GenBank/DDBJ databases">
        <title>Comparative analysis of microorganisms from saline springs in Andes Mountain Range, Colombia.</title>
        <authorList>
            <person name="Rubin E."/>
        </authorList>
    </citation>
    <scope>NUCLEOTIDE SEQUENCE [LARGE SCALE GENOMIC DNA]</scope>
    <source>
        <strain evidence="2 3">USBA GBX 843</strain>
    </source>
</reference>
<comment type="caution">
    <text evidence="2">The sequence shown here is derived from an EMBL/GenBank/DDBJ whole genome shotgun (WGS) entry which is preliminary data.</text>
</comment>
<evidence type="ECO:0008006" key="4">
    <source>
        <dbReference type="Google" id="ProtNLM"/>
    </source>
</evidence>
<keyword evidence="1" id="KW-0472">Membrane</keyword>
<feature type="transmembrane region" description="Helical" evidence="1">
    <location>
        <begin position="36"/>
        <end position="58"/>
    </location>
</feature>
<dbReference type="RefSeq" id="WP_121037548.1">
    <property type="nucleotide sequence ID" value="NZ_RCDC01000004.1"/>
</dbReference>
<dbReference type="AlphaFoldDB" id="A0A498CR38"/>
<keyword evidence="1" id="KW-0812">Transmembrane</keyword>
<name>A0A498CR38_9GAMM</name>
<dbReference type="OrthoDB" id="6064940at2"/>
<evidence type="ECO:0000256" key="1">
    <source>
        <dbReference type="SAM" id="Phobius"/>
    </source>
</evidence>
<protein>
    <recommendedName>
        <fullName evidence="4">DUF4760 domain-containing protein</fullName>
    </recommendedName>
</protein>
<evidence type="ECO:0000313" key="3">
    <source>
        <dbReference type="Proteomes" id="UP000274786"/>
    </source>
</evidence>
<proteinExistence type="predicted"/>
<dbReference type="Proteomes" id="UP000274786">
    <property type="component" value="Unassembled WGS sequence"/>
</dbReference>
<evidence type="ECO:0000313" key="2">
    <source>
        <dbReference type="EMBL" id="RLK56375.1"/>
    </source>
</evidence>
<organism evidence="2 3">
    <name type="scientific">Stenotrophomonas rhizophila</name>
    <dbReference type="NCBI Taxonomy" id="216778"/>
    <lineage>
        <taxon>Bacteria</taxon>
        <taxon>Pseudomonadati</taxon>
        <taxon>Pseudomonadota</taxon>
        <taxon>Gammaproteobacteria</taxon>
        <taxon>Lysobacterales</taxon>
        <taxon>Lysobacteraceae</taxon>
        <taxon>Stenotrophomonas</taxon>
    </lineage>
</organism>
<dbReference type="EMBL" id="RCDC01000004">
    <property type="protein sequence ID" value="RLK56375.1"/>
    <property type="molecule type" value="Genomic_DNA"/>
</dbReference>
<accession>A0A498CR38</accession>